<feature type="region of interest" description="Disordered" evidence="1">
    <location>
        <begin position="69"/>
        <end position="91"/>
    </location>
</feature>
<proteinExistence type="predicted"/>
<evidence type="ECO:0000313" key="3">
    <source>
        <dbReference type="Proteomes" id="UP000295164"/>
    </source>
</evidence>
<accession>A0A4R4DZU1</accession>
<protein>
    <submittedName>
        <fullName evidence="2">Uncharacterized protein</fullName>
    </submittedName>
</protein>
<dbReference type="EMBL" id="SKFH01000017">
    <property type="protein sequence ID" value="TCZ70153.1"/>
    <property type="molecule type" value="Genomic_DNA"/>
</dbReference>
<gene>
    <name evidence="2" type="ORF">E0486_11380</name>
</gene>
<evidence type="ECO:0000256" key="1">
    <source>
        <dbReference type="SAM" id="MobiDB-lite"/>
    </source>
</evidence>
<keyword evidence="3" id="KW-1185">Reference proteome</keyword>
<comment type="caution">
    <text evidence="2">The sequence shown here is derived from an EMBL/GenBank/DDBJ whole genome shotgun (WGS) entry which is preliminary data.</text>
</comment>
<dbReference type="OrthoDB" id="677920at2"/>
<dbReference type="Proteomes" id="UP000295164">
    <property type="component" value="Unassembled WGS sequence"/>
</dbReference>
<organism evidence="2 3">
    <name type="scientific">Flaviaesturariibacter aridisoli</name>
    <dbReference type="NCBI Taxonomy" id="2545761"/>
    <lineage>
        <taxon>Bacteria</taxon>
        <taxon>Pseudomonadati</taxon>
        <taxon>Bacteroidota</taxon>
        <taxon>Chitinophagia</taxon>
        <taxon>Chitinophagales</taxon>
        <taxon>Chitinophagaceae</taxon>
        <taxon>Flaviaestuariibacter</taxon>
    </lineage>
</organism>
<reference evidence="2 3" key="1">
    <citation type="submission" date="2019-03" db="EMBL/GenBank/DDBJ databases">
        <authorList>
            <person name="Kim M.K.M."/>
        </authorList>
    </citation>
    <scope>NUCLEOTIDE SEQUENCE [LARGE SCALE GENOMIC DNA]</scope>
    <source>
        <strain evidence="2 3">17J68-15</strain>
    </source>
</reference>
<name>A0A4R4DZU1_9BACT</name>
<evidence type="ECO:0000313" key="2">
    <source>
        <dbReference type="EMBL" id="TCZ70153.1"/>
    </source>
</evidence>
<sequence>MSTYFFRTNLHGIGNILAIKQQLDQWEQRGEIDHWHIDVNNAEAPLEIVTQQLTPELVKHRIRELGVDVEFTTPPDSADRGSDRSRPPGRP</sequence>
<feature type="compositionally biased region" description="Basic and acidic residues" evidence="1">
    <location>
        <begin position="77"/>
        <end position="91"/>
    </location>
</feature>
<dbReference type="AlphaFoldDB" id="A0A4R4DZU1"/>
<dbReference type="RefSeq" id="WP_131852301.1">
    <property type="nucleotide sequence ID" value="NZ_SKFH01000017.1"/>
</dbReference>